<name>D6SN83_9BACT</name>
<comment type="caution">
    <text evidence="8">The sequence shown here is derived from an EMBL/GenBank/DDBJ whole genome shotgun (WGS) entry which is preliminary data.</text>
</comment>
<dbReference type="EMBL" id="ACJN02000002">
    <property type="protein sequence ID" value="EFI34209.1"/>
    <property type="molecule type" value="Genomic_DNA"/>
</dbReference>
<evidence type="ECO:0000313" key="8">
    <source>
        <dbReference type="EMBL" id="EFI34209.1"/>
    </source>
</evidence>
<evidence type="ECO:0000313" key="9">
    <source>
        <dbReference type="Proteomes" id="UP000005496"/>
    </source>
</evidence>
<evidence type="ECO:0000256" key="5">
    <source>
        <dbReference type="ARBA" id="ARBA00022729"/>
    </source>
</evidence>
<dbReference type="GO" id="GO:0009279">
    <property type="term" value="C:cell outer membrane"/>
    <property type="evidence" value="ECO:0007669"/>
    <property type="project" value="UniProtKB-SubCell"/>
</dbReference>
<dbReference type="AlphaFoldDB" id="D6SN83"/>
<evidence type="ECO:0000256" key="4">
    <source>
        <dbReference type="ARBA" id="ARBA00022525"/>
    </source>
</evidence>
<keyword evidence="7" id="KW-0998">Cell outer membrane</keyword>
<dbReference type="InterPro" id="IPR011050">
    <property type="entry name" value="Pectin_lyase_fold/virulence"/>
</dbReference>
<keyword evidence="5" id="KW-0732">Signal</keyword>
<dbReference type="RefSeq" id="WP_008869537.1">
    <property type="nucleotide sequence ID" value="NZ_ACJN02000002.1"/>
</dbReference>
<dbReference type="PANTHER" id="PTHR11319">
    <property type="entry name" value="G PROTEIN-COUPLED RECEPTOR-RELATED"/>
    <property type="match status" value="1"/>
</dbReference>
<accession>D6SN83</accession>
<reference evidence="8" key="1">
    <citation type="submission" date="2010-05" db="EMBL/GenBank/DDBJ databases">
        <title>The draft genome of Desulfonatronospira thiodismutans ASO3-1.</title>
        <authorList>
            <consortium name="US DOE Joint Genome Institute (JGI-PGF)"/>
            <person name="Lucas S."/>
            <person name="Copeland A."/>
            <person name="Lapidus A."/>
            <person name="Cheng J.-F."/>
            <person name="Bruce D."/>
            <person name="Goodwin L."/>
            <person name="Pitluck S."/>
            <person name="Chertkov O."/>
            <person name="Brettin T."/>
            <person name="Detter J.C."/>
            <person name="Han C."/>
            <person name="Land M.L."/>
            <person name="Hauser L."/>
            <person name="Kyrpides N."/>
            <person name="Mikhailova N."/>
            <person name="Muyzer G."/>
            <person name="Woyke T."/>
        </authorList>
    </citation>
    <scope>NUCLEOTIDE SEQUENCE [LARGE SCALE GENOMIC DNA]</scope>
    <source>
        <strain evidence="8">ASO3-1</strain>
    </source>
</reference>
<dbReference type="GO" id="GO:0005576">
    <property type="term" value="C:extracellular region"/>
    <property type="evidence" value="ECO:0007669"/>
    <property type="project" value="UniProtKB-SubCell"/>
</dbReference>
<evidence type="ECO:0000256" key="3">
    <source>
        <dbReference type="ARBA" id="ARBA00004613"/>
    </source>
</evidence>
<organism evidence="8 9">
    <name type="scientific">Desulfonatronospira thiodismutans ASO3-1</name>
    <dbReference type="NCBI Taxonomy" id="555779"/>
    <lineage>
        <taxon>Bacteria</taxon>
        <taxon>Pseudomonadati</taxon>
        <taxon>Thermodesulfobacteriota</taxon>
        <taxon>Desulfovibrionia</taxon>
        <taxon>Desulfovibrionales</taxon>
        <taxon>Desulfonatronovibrionaceae</taxon>
        <taxon>Desulfonatronospira</taxon>
    </lineage>
</organism>
<proteinExistence type="predicted"/>
<keyword evidence="9" id="KW-1185">Reference proteome</keyword>
<dbReference type="Proteomes" id="UP000005496">
    <property type="component" value="Unassembled WGS sequence"/>
</dbReference>
<gene>
    <name evidence="8" type="ORF">Dthio_PD1560</name>
</gene>
<evidence type="ECO:0000256" key="6">
    <source>
        <dbReference type="ARBA" id="ARBA00023136"/>
    </source>
</evidence>
<keyword evidence="6" id="KW-0472">Membrane</keyword>
<dbReference type="PANTHER" id="PTHR11319:SF35">
    <property type="entry name" value="OUTER MEMBRANE PROTEIN PMPC-RELATED"/>
    <property type="match status" value="1"/>
</dbReference>
<dbReference type="SUPFAM" id="SSF51126">
    <property type="entry name" value="Pectin lyase-like"/>
    <property type="match status" value="1"/>
</dbReference>
<protein>
    <submittedName>
        <fullName evidence="8">Polymorphic outer membrane protein</fullName>
    </submittedName>
</protein>
<sequence>MVIEVADDIDDFDGSQLLYEEDADLVIRGQNAESYTLNAGGDSRILETNIHNGNGSLIVENLDFKGGDGGNAGGGALLVKNNLEISGSEFSNNQSGTFGGAIYAMNPDGEATITDSSFDSNHSGIGGGISSGGYLKVESSTFEGNSADNFGGGLETQQGAQIDESSFSDNYALNGAAVYGIYNGKIQISDCSIVNNDSPYHYGVVSSSEVDIYTRDSDYIDNSDPVFDLHEAEFIDEGGNTFQGNESFNPYLNELEFYETTGSNNVRDHVYDADDLGMTFSYQEKLPREGDLDLDAFAIQITDADGNMEKIGIDSADVDGANLTLNFADELSLEWDGEQYTMSSEDWELTAESLDDFEVAVDYEDGNISDHEDFNKKVDLQGIAHDFEELCMA</sequence>
<evidence type="ECO:0000256" key="7">
    <source>
        <dbReference type="ARBA" id="ARBA00023237"/>
    </source>
</evidence>
<comment type="subcellular location">
    <subcellularLocation>
        <location evidence="1">Cell envelope</location>
    </subcellularLocation>
    <subcellularLocation>
        <location evidence="2">Cell outer membrane</location>
    </subcellularLocation>
    <subcellularLocation>
        <location evidence="3">Secreted</location>
    </subcellularLocation>
</comment>
<evidence type="ECO:0000256" key="2">
    <source>
        <dbReference type="ARBA" id="ARBA00004442"/>
    </source>
</evidence>
<dbReference type="Pfam" id="PF02415">
    <property type="entry name" value="Chlam_PMP"/>
    <property type="match status" value="2"/>
</dbReference>
<dbReference type="InterPro" id="IPR003368">
    <property type="entry name" value="POMP_repeat"/>
</dbReference>
<dbReference type="eggNOG" id="COG3291">
    <property type="taxonomic scope" value="Bacteria"/>
</dbReference>
<dbReference type="NCBIfam" id="TIGR01376">
    <property type="entry name" value="POMP_repeat"/>
    <property type="match status" value="1"/>
</dbReference>
<evidence type="ECO:0000256" key="1">
    <source>
        <dbReference type="ARBA" id="ARBA00004196"/>
    </source>
</evidence>
<keyword evidence="4" id="KW-0964">Secreted</keyword>